<dbReference type="GO" id="GO:0043138">
    <property type="term" value="F:3'-5' DNA helicase activity"/>
    <property type="evidence" value="ECO:0007669"/>
    <property type="project" value="UniProtKB-EC"/>
</dbReference>
<dbReference type="GO" id="GO:0005737">
    <property type="term" value="C:cytoplasm"/>
    <property type="evidence" value="ECO:0007669"/>
    <property type="project" value="TreeGrafter"/>
</dbReference>
<gene>
    <name evidence="15" type="ORF">FEM21_25390</name>
</gene>
<dbReference type="PROSITE" id="PS51194">
    <property type="entry name" value="HELICASE_CTER"/>
    <property type="match status" value="1"/>
</dbReference>
<dbReference type="GO" id="GO:0005524">
    <property type="term" value="F:ATP binding"/>
    <property type="evidence" value="ECO:0007669"/>
    <property type="project" value="UniProtKB-KW"/>
</dbReference>
<dbReference type="CDD" id="cd17920">
    <property type="entry name" value="DEXHc_RecQ"/>
    <property type="match status" value="1"/>
</dbReference>
<comment type="caution">
    <text evidence="15">The sequence shown here is derived from an EMBL/GenBank/DDBJ whole genome shotgun (WGS) entry which is preliminary data.</text>
</comment>
<dbReference type="InterPro" id="IPR032284">
    <property type="entry name" value="RecQ_Zn-bd"/>
</dbReference>
<keyword evidence="6" id="KW-0067">ATP-binding</keyword>
<dbReference type="AlphaFoldDB" id="A0A066WNX5"/>
<feature type="domain" description="Helicase ATP-binding" evidence="13">
    <location>
        <begin position="25"/>
        <end position="193"/>
    </location>
</feature>
<evidence type="ECO:0000259" key="13">
    <source>
        <dbReference type="PROSITE" id="PS51192"/>
    </source>
</evidence>
<keyword evidence="8" id="KW-0413">Isomerase</keyword>
<dbReference type="GO" id="GO:0009378">
    <property type="term" value="F:four-way junction helicase activity"/>
    <property type="evidence" value="ECO:0007669"/>
    <property type="project" value="TreeGrafter"/>
</dbReference>
<dbReference type="FunFam" id="3.40.50.300:FF:000296">
    <property type="entry name" value="ATP-dependent DNA helicase RecQ"/>
    <property type="match status" value="1"/>
</dbReference>
<dbReference type="PROSITE" id="PS51192">
    <property type="entry name" value="HELICASE_ATP_BIND_1"/>
    <property type="match status" value="1"/>
</dbReference>
<dbReference type="GO" id="GO:0016787">
    <property type="term" value="F:hydrolase activity"/>
    <property type="evidence" value="ECO:0007669"/>
    <property type="project" value="UniProtKB-KW"/>
</dbReference>
<protein>
    <recommendedName>
        <fullName evidence="11">ATP-dependent DNA helicase RecQ</fullName>
        <ecNumber evidence="10">5.6.2.4</ecNumber>
    </recommendedName>
    <alternativeName>
        <fullName evidence="12">DNA 3'-5' helicase RecQ</fullName>
    </alternativeName>
</protein>
<dbReference type="STRING" id="1492738.FEM21_25390"/>
<evidence type="ECO:0000256" key="9">
    <source>
        <dbReference type="ARBA" id="ARBA00034617"/>
    </source>
</evidence>
<dbReference type="InterPro" id="IPR014001">
    <property type="entry name" value="Helicase_ATP-bd"/>
</dbReference>
<keyword evidence="2" id="KW-0479">Metal-binding</keyword>
<dbReference type="PANTHER" id="PTHR13710:SF105">
    <property type="entry name" value="ATP-DEPENDENT DNA HELICASE Q1"/>
    <property type="match status" value="1"/>
</dbReference>
<accession>A0A066WNX5</accession>
<evidence type="ECO:0000256" key="1">
    <source>
        <dbReference type="ARBA" id="ARBA00005446"/>
    </source>
</evidence>
<evidence type="ECO:0000256" key="2">
    <source>
        <dbReference type="ARBA" id="ARBA00022723"/>
    </source>
</evidence>
<dbReference type="GO" id="GO:0006281">
    <property type="term" value="P:DNA repair"/>
    <property type="evidence" value="ECO:0007669"/>
    <property type="project" value="TreeGrafter"/>
</dbReference>
<dbReference type="SMART" id="SM00490">
    <property type="entry name" value="HELICc"/>
    <property type="match status" value="1"/>
</dbReference>
<dbReference type="InterPro" id="IPR001650">
    <property type="entry name" value="Helicase_C-like"/>
</dbReference>
<evidence type="ECO:0000256" key="12">
    <source>
        <dbReference type="ARBA" id="ARBA00044550"/>
    </source>
</evidence>
<keyword evidence="7" id="KW-0238">DNA-binding</keyword>
<dbReference type="InterPro" id="IPR004589">
    <property type="entry name" value="DNA_helicase_ATP-dep_RecQ"/>
</dbReference>
<evidence type="ECO:0000256" key="6">
    <source>
        <dbReference type="ARBA" id="ARBA00022840"/>
    </source>
</evidence>
<dbReference type="Proteomes" id="UP000027064">
    <property type="component" value="Unassembled WGS sequence"/>
</dbReference>
<feature type="domain" description="Helicase C-terminal" evidence="14">
    <location>
        <begin position="217"/>
        <end position="363"/>
    </location>
</feature>
<evidence type="ECO:0000259" key="14">
    <source>
        <dbReference type="PROSITE" id="PS51194"/>
    </source>
</evidence>
<dbReference type="OrthoDB" id="9763310at2"/>
<organism evidence="15 16">
    <name type="scientific">Flavobacterium seoulense</name>
    <dbReference type="NCBI Taxonomy" id="1492738"/>
    <lineage>
        <taxon>Bacteria</taxon>
        <taxon>Pseudomonadati</taxon>
        <taxon>Bacteroidota</taxon>
        <taxon>Flavobacteriia</taxon>
        <taxon>Flavobacteriales</taxon>
        <taxon>Flavobacteriaceae</taxon>
        <taxon>Flavobacterium</taxon>
    </lineage>
</organism>
<keyword evidence="16" id="KW-1185">Reference proteome</keyword>
<dbReference type="eggNOG" id="COG0514">
    <property type="taxonomic scope" value="Bacteria"/>
</dbReference>
<evidence type="ECO:0000256" key="11">
    <source>
        <dbReference type="ARBA" id="ARBA00044535"/>
    </source>
</evidence>
<keyword evidence="3" id="KW-0547">Nucleotide-binding</keyword>
<dbReference type="RefSeq" id="WP_035660824.1">
    <property type="nucleotide sequence ID" value="NZ_JNCA01000024.1"/>
</dbReference>
<evidence type="ECO:0000313" key="15">
    <source>
        <dbReference type="EMBL" id="KDN54288.1"/>
    </source>
</evidence>
<dbReference type="GO" id="GO:0006310">
    <property type="term" value="P:DNA recombination"/>
    <property type="evidence" value="ECO:0007669"/>
    <property type="project" value="InterPro"/>
</dbReference>
<dbReference type="GO" id="GO:0043590">
    <property type="term" value="C:bacterial nucleoid"/>
    <property type="evidence" value="ECO:0007669"/>
    <property type="project" value="TreeGrafter"/>
</dbReference>
<evidence type="ECO:0000256" key="3">
    <source>
        <dbReference type="ARBA" id="ARBA00022741"/>
    </source>
</evidence>
<evidence type="ECO:0000256" key="10">
    <source>
        <dbReference type="ARBA" id="ARBA00034808"/>
    </source>
</evidence>
<reference evidence="15 16" key="1">
    <citation type="submission" date="2014-05" db="EMBL/GenBank/DDBJ databases">
        <title>Genome Sequence of Flavobacterium sp. EM1321.</title>
        <authorList>
            <person name="Shin S.-K."/>
            <person name="Yi H."/>
        </authorList>
    </citation>
    <scope>NUCLEOTIDE SEQUENCE [LARGE SCALE GENOMIC DNA]</scope>
    <source>
        <strain evidence="15 16">EM1321</strain>
    </source>
</reference>
<dbReference type="Pfam" id="PF00270">
    <property type="entry name" value="DEAD"/>
    <property type="match status" value="1"/>
</dbReference>
<dbReference type="Gene3D" id="1.10.10.10">
    <property type="entry name" value="Winged helix-like DNA-binding domain superfamily/Winged helix DNA-binding domain"/>
    <property type="match status" value="1"/>
</dbReference>
<proteinExistence type="inferred from homology"/>
<dbReference type="InterPro" id="IPR036388">
    <property type="entry name" value="WH-like_DNA-bd_sf"/>
</dbReference>
<keyword evidence="5 15" id="KW-0347">Helicase</keyword>
<dbReference type="Pfam" id="PF00271">
    <property type="entry name" value="Helicase_C"/>
    <property type="match status" value="1"/>
</dbReference>
<dbReference type="Pfam" id="PF16124">
    <property type="entry name" value="RecQ_Zn_bind"/>
    <property type="match status" value="1"/>
</dbReference>
<dbReference type="EMBL" id="JNCA01000024">
    <property type="protein sequence ID" value="KDN54288.1"/>
    <property type="molecule type" value="Genomic_DNA"/>
</dbReference>
<dbReference type="SUPFAM" id="SSF52540">
    <property type="entry name" value="P-loop containing nucleoside triphosphate hydrolases"/>
    <property type="match status" value="1"/>
</dbReference>
<evidence type="ECO:0000313" key="16">
    <source>
        <dbReference type="Proteomes" id="UP000027064"/>
    </source>
</evidence>
<keyword evidence="4" id="KW-0378">Hydrolase</keyword>
<dbReference type="PATRIC" id="fig|1492738.3.peg.2525"/>
<dbReference type="Gene3D" id="3.40.50.300">
    <property type="entry name" value="P-loop containing nucleotide triphosphate hydrolases"/>
    <property type="match status" value="2"/>
</dbReference>
<dbReference type="PANTHER" id="PTHR13710">
    <property type="entry name" value="DNA HELICASE RECQ FAMILY MEMBER"/>
    <property type="match status" value="1"/>
</dbReference>
<dbReference type="InterPro" id="IPR011545">
    <property type="entry name" value="DEAD/DEAH_box_helicase_dom"/>
</dbReference>
<dbReference type="InterPro" id="IPR027417">
    <property type="entry name" value="P-loop_NTPase"/>
</dbReference>
<dbReference type="SMART" id="SM00487">
    <property type="entry name" value="DEXDc"/>
    <property type="match status" value="1"/>
</dbReference>
<name>A0A066WNX5_9FLAO</name>
<dbReference type="NCBIfam" id="TIGR00614">
    <property type="entry name" value="recQ_fam"/>
    <property type="match status" value="1"/>
</dbReference>
<dbReference type="GO" id="GO:0046872">
    <property type="term" value="F:metal ion binding"/>
    <property type="evidence" value="ECO:0007669"/>
    <property type="project" value="UniProtKB-KW"/>
</dbReference>
<evidence type="ECO:0000256" key="4">
    <source>
        <dbReference type="ARBA" id="ARBA00022801"/>
    </source>
</evidence>
<dbReference type="GO" id="GO:0030894">
    <property type="term" value="C:replisome"/>
    <property type="evidence" value="ECO:0007669"/>
    <property type="project" value="TreeGrafter"/>
</dbReference>
<evidence type="ECO:0000256" key="7">
    <source>
        <dbReference type="ARBA" id="ARBA00023125"/>
    </source>
</evidence>
<dbReference type="GO" id="GO:0003677">
    <property type="term" value="F:DNA binding"/>
    <property type="evidence" value="ECO:0007669"/>
    <property type="project" value="UniProtKB-KW"/>
</dbReference>
<sequence>MSEALQILKKYWNHDSFRLPQEEIINAVLEGHDTFALMPTGGGKSVCFQIPALMQKGICLVISPLIALMKDQVANLQKRNIKAIALTGGIKSDELIDLLDNCQFGNYKFLYLSPERLQSDWILERIKNLPINLIAIDEAHCVSQWGHDFRSAYLKISNLKTHFPKVPFLALTATATPRVKEDIITQLGLENPQSFEKSFERKNIAYMVFEIEDKLFRIKQILSKNRQPSIIYVRNRKSCIDIAAQLNSLGFKATFYHGGLATKDKNKNMQLWMDEEVQVMVATNAFGMGIDKANVKTVIHTQLPENLENYYQEAGRAGRNEEKAFALLLTSPSDVAQTENQFIYVLPDKKFLQEVFIKMCTYFQIAYGEGINEKFSFNLNQFCIRYKFPVLKTYNAIQFLDRQGIISLSQEFSEKISIQFIIPSKEVIRYTSLNPNDEEIILAILRTYPGVYDIQTNFNLSLIAKKSKHTEIEVLNVLEKLKEKNIIDYHSKNNDTTLIFNEIREDNRTISRVAKYLENQNQLKKEQFEAVLHYIKNDKRCKSQLILEYFGETKTSNCGICSYCVQQKTKKENSISVSEKILDLLKTTDLSSREIQMELNNPSNDVIFALQELLENEYILIKSNNKYSLNK</sequence>
<dbReference type="EC" id="5.6.2.4" evidence="10"/>
<evidence type="ECO:0000256" key="5">
    <source>
        <dbReference type="ARBA" id="ARBA00022806"/>
    </source>
</evidence>
<evidence type="ECO:0000256" key="8">
    <source>
        <dbReference type="ARBA" id="ARBA00023235"/>
    </source>
</evidence>
<comment type="catalytic activity">
    <reaction evidence="9">
        <text>Couples ATP hydrolysis with the unwinding of duplex DNA by translocating in the 3'-5' direction.</text>
        <dbReference type="EC" id="5.6.2.4"/>
    </reaction>
</comment>
<comment type="similarity">
    <text evidence="1">Belongs to the helicase family. RecQ subfamily.</text>
</comment>